<dbReference type="Gene3D" id="3.40.50.720">
    <property type="entry name" value="NAD(P)-binding Rossmann-like Domain"/>
    <property type="match status" value="1"/>
</dbReference>
<organism evidence="3 4">
    <name type="scientific">Viridibacillus soli</name>
    <dbReference type="NCBI Taxonomy" id="2798301"/>
    <lineage>
        <taxon>Bacteria</taxon>
        <taxon>Bacillati</taxon>
        <taxon>Bacillota</taxon>
        <taxon>Bacilli</taxon>
        <taxon>Bacillales</taxon>
        <taxon>Caryophanaceae</taxon>
        <taxon>Viridibacillus</taxon>
    </lineage>
</organism>
<keyword evidence="4" id="KW-1185">Reference proteome</keyword>
<dbReference type="Pfam" id="PF13561">
    <property type="entry name" value="adh_short_C2"/>
    <property type="match status" value="1"/>
</dbReference>
<proteinExistence type="inferred from homology"/>
<reference evidence="3 4" key="1">
    <citation type="submission" date="2020-12" db="EMBL/GenBank/DDBJ databases">
        <title>YIM B01967 draft genome.</title>
        <authorList>
            <person name="Yan X."/>
        </authorList>
    </citation>
    <scope>NUCLEOTIDE SEQUENCE [LARGE SCALE GENOMIC DNA]</scope>
    <source>
        <strain evidence="3 4">YIM B01967</strain>
    </source>
</reference>
<gene>
    <name evidence="3" type="ORF">JFL43_08800</name>
</gene>
<dbReference type="PANTHER" id="PTHR42760:SF83">
    <property type="entry name" value="(3R)-3-HYDROXYACYL-COA DEHYDROGENASE"/>
    <property type="match status" value="1"/>
</dbReference>
<comment type="similarity">
    <text evidence="1">Belongs to the short-chain dehydrogenases/reductases (SDR) family.</text>
</comment>
<protein>
    <submittedName>
        <fullName evidence="3">SDR family oxidoreductase</fullName>
    </submittedName>
</protein>
<dbReference type="Proteomes" id="UP000618943">
    <property type="component" value="Unassembled WGS sequence"/>
</dbReference>
<dbReference type="PANTHER" id="PTHR42760">
    <property type="entry name" value="SHORT-CHAIN DEHYDROGENASES/REDUCTASES FAMILY MEMBER"/>
    <property type="match status" value="1"/>
</dbReference>
<keyword evidence="2" id="KW-0560">Oxidoreductase</keyword>
<evidence type="ECO:0000313" key="4">
    <source>
        <dbReference type="Proteomes" id="UP000618943"/>
    </source>
</evidence>
<dbReference type="PROSITE" id="PS00061">
    <property type="entry name" value="ADH_SHORT"/>
    <property type="match status" value="1"/>
</dbReference>
<dbReference type="InterPro" id="IPR002347">
    <property type="entry name" value="SDR_fam"/>
</dbReference>
<accession>A0ABS1H6C0</accession>
<evidence type="ECO:0000256" key="2">
    <source>
        <dbReference type="ARBA" id="ARBA00023002"/>
    </source>
</evidence>
<evidence type="ECO:0000313" key="3">
    <source>
        <dbReference type="EMBL" id="MBK3494957.1"/>
    </source>
</evidence>
<dbReference type="InterPro" id="IPR020904">
    <property type="entry name" value="Sc_DH/Rdtase_CS"/>
</dbReference>
<dbReference type="SUPFAM" id="SSF51735">
    <property type="entry name" value="NAD(P)-binding Rossmann-fold domains"/>
    <property type="match status" value="1"/>
</dbReference>
<sequence>MKHVSAVIEENGNGSIVNIASFTAQISMGLNTYSASKGSVSAISKAAATAFGKFDVHVHALFPGIIETLMTAVLKDWAVYVEAIV</sequence>
<dbReference type="InterPro" id="IPR036291">
    <property type="entry name" value="NAD(P)-bd_dom_sf"/>
</dbReference>
<dbReference type="PRINTS" id="PR00081">
    <property type="entry name" value="GDHRDH"/>
</dbReference>
<comment type="caution">
    <text evidence="3">The sequence shown here is derived from an EMBL/GenBank/DDBJ whole genome shotgun (WGS) entry which is preliminary data.</text>
</comment>
<evidence type="ECO:0000256" key="1">
    <source>
        <dbReference type="ARBA" id="ARBA00006484"/>
    </source>
</evidence>
<dbReference type="EMBL" id="JAEOAH010000008">
    <property type="protein sequence ID" value="MBK3494957.1"/>
    <property type="molecule type" value="Genomic_DNA"/>
</dbReference>
<name>A0ABS1H6C0_9BACL</name>